<protein>
    <submittedName>
        <fullName evidence="1">Uncharacterized protein</fullName>
    </submittedName>
</protein>
<dbReference type="AlphaFoldDB" id="A0A8X6QTC2"/>
<organism evidence="1 2">
    <name type="scientific">Nephila pilipes</name>
    <name type="common">Giant wood spider</name>
    <name type="synonym">Nephila maculata</name>
    <dbReference type="NCBI Taxonomy" id="299642"/>
    <lineage>
        <taxon>Eukaryota</taxon>
        <taxon>Metazoa</taxon>
        <taxon>Ecdysozoa</taxon>
        <taxon>Arthropoda</taxon>
        <taxon>Chelicerata</taxon>
        <taxon>Arachnida</taxon>
        <taxon>Araneae</taxon>
        <taxon>Araneomorphae</taxon>
        <taxon>Entelegynae</taxon>
        <taxon>Araneoidea</taxon>
        <taxon>Nephilidae</taxon>
        <taxon>Nephila</taxon>
    </lineage>
</organism>
<proteinExistence type="predicted"/>
<name>A0A8X6QTC2_NEPPI</name>
<dbReference type="EMBL" id="BMAW01082792">
    <property type="protein sequence ID" value="GFU30733.1"/>
    <property type="molecule type" value="Genomic_DNA"/>
</dbReference>
<keyword evidence="2" id="KW-1185">Reference proteome</keyword>
<evidence type="ECO:0000313" key="2">
    <source>
        <dbReference type="Proteomes" id="UP000887013"/>
    </source>
</evidence>
<dbReference type="Proteomes" id="UP000887013">
    <property type="component" value="Unassembled WGS sequence"/>
</dbReference>
<gene>
    <name evidence="1" type="ORF">NPIL_379021</name>
</gene>
<comment type="caution">
    <text evidence="1">The sequence shown here is derived from an EMBL/GenBank/DDBJ whole genome shotgun (WGS) entry which is preliminary data.</text>
</comment>
<reference evidence="1" key="1">
    <citation type="submission" date="2020-08" db="EMBL/GenBank/DDBJ databases">
        <title>Multicomponent nature underlies the extraordinary mechanical properties of spider dragline silk.</title>
        <authorList>
            <person name="Kono N."/>
            <person name="Nakamura H."/>
            <person name="Mori M."/>
            <person name="Yoshida Y."/>
            <person name="Ohtoshi R."/>
            <person name="Malay A.D."/>
            <person name="Moran D.A.P."/>
            <person name="Tomita M."/>
            <person name="Numata K."/>
            <person name="Arakawa K."/>
        </authorList>
    </citation>
    <scope>NUCLEOTIDE SEQUENCE</scope>
</reference>
<sequence>MLHIKDGKPTCLPPSFALLVNATDSDANVSISAVTRAERICIRLDHPNLTRSSSDPASSNRWTSLMRPATVKGPVPVCTFF</sequence>
<evidence type="ECO:0000313" key="1">
    <source>
        <dbReference type="EMBL" id="GFU30733.1"/>
    </source>
</evidence>
<accession>A0A8X6QTC2</accession>